<keyword evidence="10" id="KW-1003">Cell membrane</keyword>
<dbReference type="InterPro" id="IPR036412">
    <property type="entry name" value="HAD-like_sf"/>
</dbReference>
<dbReference type="Gene3D" id="3.40.50.1000">
    <property type="entry name" value="HAD superfamily/HAD-like"/>
    <property type="match status" value="1"/>
</dbReference>
<gene>
    <name evidence="12" type="ORF">DYH56_14495</name>
</gene>
<dbReference type="Gene3D" id="2.70.150.10">
    <property type="entry name" value="Calcium-transporting ATPase, cytoplasmic transduction domain A"/>
    <property type="match status" value="1"/>
</dbReference>
<evidence type="ECO:0000256" key="6">
    <source>
        <dbReference type="ARBA" id="ARBA00022840"/>
    </source>
</evidence>
<comment type="caution">
    <text evidence="12">The sequence shown here is derived from an EMBL/GenBank/DDBJ whole genome shotgun (WGS) entry which is preliminary data.</text>
</comment>
<dbReference type="InterPro" id="IPR027256">
    <property type="entry name" value="P-typ_ATPase_IB"/>
</dbReference>
<dbReference type="InterPro" id="IPR023298">
    <property type="entry name" value="ATPase_P-typ_TM_dom_sf"/>
</dbReference>
<dbReference type="Pfam" id="PF00403">
    <property type="entry name" value="HMA"/>
    <property type="match status" value="1"/>
</dbReference>
<dbReference type="PRINTS" id="PR00942">
    <property type="entry name" value="CUATPASEI"/>
</dbReference>
<dbReference type="InterPro" id="IPR059000">
    <property type="entry name" value="ATPase_P-type_domA"/>
</dbReference>
<dbReference type="Proteomes" id="UP000263486">
    <property type="component" value="Unassembled WGS sequence"/>
</dbReference>
<evidence type="ECO:0000256" key="4">
    <source>
        <dbReference type="ARBA" id="ARBA00022723"/>
    </source>
</evidence>
<dbReference type="SUPFAM" id="SSF81665">
    <property type="entry name" value="Calcium ATPase, transmembrane domain M"/>
    <property type="match status" value="1"/>
</dbReference>
<feature type="transmembrane region" description="Helical" evidence="10">
    <location>
        <begin position="310"/>
        <end position="328"/>
    </location>
</feature>
<keyword evidence="8 10" id="KW-1133">Transmembrane helix</keyword>
<comment type="subcellular location">
    <subcellularLocation>
        <location evidence="10">Cell membrane</location>
    </subcellularLocation>
    <subcellularLocation>
        <location evidence="1">Endomembrane system</location>
        <topology evidence="1">Multi-pass membrane protein</topology>
    </subcellularLocation>
</comment>
<evidence type="ECO:0000313" key="13">
    <source>
        <dbReference type="Proteomes" id="UP000263486"/>
    </source>
</evidence>
<evidence type="ECO:0000256" key="1">
    <source>
        <dbReference type="ARBA" id="ARBA00004127"/>
    </source>
</evidence>
<reference evidence="12 13" key="1">
    <citation type="submission" date="2018-08" db="EMBL/GenBank/DDBJ databases">
        <title>Draft genome sequence of Psychrilyobacter sp. strain SD5 isolated from Black Sea water.</title>
        <authorList>
            <person name="Yadav S."/>
            <person name="Villanueva L."/>
            <person name="Damste J.S.S."/>
        </authorList>
    </citation>
    <scope>NUCLEOTIDE SEQUENCE [LARGE SCALE GENOMIC DNA]</scope>
    <source>
        <strain evidence="12 13">SD5</strain>
    </source>
</reference>
<dbReference type="PRINTS" id="PR00943">
    <property type="entry name" value="CUATPASE"/>
</dbReference>
<feature type="transmembrane region" description="Helical" evidence="10">
    <location>
        <begin position="219"/>
        <end position="238"/>
    </location>
</feature>
<evidence type="ECO:0000256" key="8">
    <source>
        <dbReference type="ARBA" id="ARBA00022989"/>
    </source>
</evidence>
<dbReference type="PRINTS" id="PR00119">
    <property type="entry name" value="CATATPASE"/>
</dbReference>
<dbReference type="InterPro" id="IPR044492">
    <property type="entry name" value="P_typ_ATPase_HD_dom"/>
</dbReference>
<evidence type="ECO:0000256" key="7">
    <source>
        <dbReference type="ARBA" id="ARBA00022967"/>
    </source>
</evidence>
<dbReference type="NCBIfam" id="TIGR01511">
    <property type="entry name" value="ATPase-IB1_Cu"/>
    <property type="match status" value="1"/>
</dbReference>
<feature type="domain" description="HMA" evidence="11">
    <location>
        <begin position="129"/>
        <end position="194"/>
    </location>
</feature>
<accession>A0ABX9KD94</accession>
<comment type="similarity">
    <text evidence="2 10">Belongs to the cation transport ATPase (P-type) (TC 3.A.3) family. Type IB subfamily.</text>
</comment>
<dbReference type="RefSeq" id="WP_114643586.1">
    <property type="nucleotide sequence ID" value="NZ_JAACIO010000015.1"/>
</dbReference>
<name>A0ABX9KD94_9FUSO</name>
<evidence type="ECO:0000313" key="12">
    <source>
        <dbReference type="EMBL" id="REI39518.1"/>
    </source>
</evidence>
<dbReference type="PROSITE" id="PS50846">
    <property type="entry name" value="HMA_2"/>
    <property type="match status" value="2"/>
</dbReference>
<dbReference type="NCBIfam" id="TIGR01525">
    <property type="entry name" value="ATPase-IB_hvy"/>
    <property type="match status" value="1"/>
</dbReference>
<dbReference type="Pfam" id="PF04945">
    <property type="entry name" value="YHS"/>
    <property type="match status" value="1"/>
</dbReference>
<keyword evidence="4 10" id="KW-0479">Metal-binding</keyword>
<dbReference type="InterPro" id="IPR018303">
    <property type="entry name" value="ATPase_P-typ_P_site"/>
</dbReference>
<dbReference type="Pfam" id="PF00122">
    <property type="entry name" value="E1-E2_ATPase"/>
    <property type="match status" value="1"/>
</dbReference>
<feature type="transmembrane region" description="Helical" evidence="10">
    <location>
        <begin position="490"/>
        <end position="510"/>
    </location>
</feature>
<feature type="transmembrane region" description="Helical" evidence="10">
    <location>
        <begin position="465"/>
        <end position="484"/>
    </location>
</feature>
<dbReference type="PROSITE" id="PS00154">
    <property type="entry name" value="ATPASE_E1_E2"/>
    <property type="match status" value="1"/>
</dbReference>
<dbReference type="Gene3D" id="3.40.1110.10">
    <property type="entry name" value="Calcium-transporting ATPase, cytoplasmic domain N"/>
    <property type="match status" value="1"/>
</dbReference>
<evidence type="ECO:0000256" key="9">
    <source>
        <dbReference type="ARBA" id="ARBA00023136"/>
    </source>
</evidence>
<keyword evidence="13" id="KW-1185">Reference proteome</keyword>
<dbReference type="SUPFAM" id="SSF81653">
    <property type="entry name" value="Calcium ATPase, transduction domain A"/>
    <property type="match status" value="1"/>
</dbReference>
<dbReference type="PANTHER" id="PTHR43520">
    <property type="entry name" value="ATP7, ISOFORM B"/>
    <property type="match status" value="1"/>
</dbReference>
<dbReference type="InterPro" id="IPR008250">
    <property type="entry name" value="ATPase_P-typ_transduc_dom_A_sf"/>
</dbReference>
<evidence type="ECO:0000256" key="2">
    <source>
        <dbReference type="ARBA" id="ARBA00006024"/>
    </source>
</evidence>
<dbReference type="CDD" id="cd02094">
    <property type="entry name" value="P-type_ATPase_Cu-like"/>
    <property type="match status" value="1"/>
</dbReference>
<feature type="transmembrane region" description="Helical" evidence="10">
    <location>
        <begin position="828"/>
        <end position="851"/>
    </location>
</feature>
<keyword evidence="9 10" id="KW-0472">Membrane</keyword>
<keyword evidence="5 10" id="KW-0547">Nucleotide-binding</keyword>
<feature type="transmembrane region" description="Helical" evidence="10">
    <location>
        <begin position="803"/>
        <end position="822"/>
    </location>
</feature>
<dbReference type="PANTHER" id="PTHR43520:SF8">
    <property type="entry name" value="P-TYPE CU(+) TRANSPORTER"/>
    <property type="match status" value="1"/>
</dbReference>
<keyword evidence="7" id="KW-1278">Translocase</keyword>
<feature type="domain" description="HMA" evidence="11">
    <location>
        <begin position="57"/>
        <end position="123"/>
    </location>
</feature>
<dbReference type="InterPro" id="IPR011017">
    <property type="entry name" value="TRASH_dom"/>
</dbReference>
<dbReference type="SFLD" id="SFLDS00003">
    <property type="entry name" value="Haloacid_Dehalogenase"/>
    <property type="match status" value="1"/>
</dbReference>
<protein>
    <submittedName>
        <fullName evidence="12">Heavy metal translocating P-type ATPase</fullName>
    </submittedName>
</protein>
<dbReference type="InterPro" id="IPR001757">
    <property type="entry name" value="P_typ_ATPase"/>
</dbReference>
<dbReference type="SFLD" id="SFLDG00002">
    <property type="entry name" value="C1.7:_P-type_atpase_like"/>
    <property type="match status" value="1"/>
</dbReference>
<dbReference type="SFLD" id="SFLDF00027">
    <property type="entry name" value="p-type_atpase"/>
    <property type="match status" value="1"/>
</dbReference>
<organism evidence="12 13">
    <name type="scientific">Psychrilyobacter piezotolerans</name>
    <dbReference type="NCBI Taxonomy" id="2293438"/>
    <lineage>
        <taxon>Bacteria</taxon>
        <taxon>Fusobacteriati</taxon>
        <taxon>Fusobacteriota</taxon>
        <taxon>Fusobacteriia</taxon>
        <taxon>Fusobacteriales</taxon>
        <taxon>Fusobacteriaceae</taxon>
        <taxon>Psychrilyobacter</taxon>
    </lineage>
</organism>
<dbReference type="Gene3D" id="3.30.70.100">
    <property type="match status" value="2"/>
</dbReference>
<dbReference type="InterPro" id="IPR023214">
    <property type="entry name" value="HAD_sf"/>
</dbReference>
<evidence type="ECO:0000256" key="5">
    <source>
        <dbReference type="ARBA" id="ARBA00022741"/>
    </source>
</evidence>
<proteinExistence type="inferred from homology"/>
<dbReference type="SUPFAM" id="SSF56784">
    <property type="entry name" value="HAD-like"/>
    <property type="match status" value="1"/>
</dbReference>
<dbReference type="InterPro" id="IPR023299">
    <property type="entry name" value="ATPase_P-typ_cyto_dom_N"/>
</dbReference>
<evidence type="ECO:0000256" key="3">
    <source>
        <dbReference type="ARBA" id="ARBA00022692"/>
    </source>
</evidence>
<dbReference type="SMART" id="SM00746">
    <property type="entry name" value="TRASH"/>
    <property type="match status" value="1"/>
</dbReference>
<feature type="transmembrane region" description="Helical" evidence="10">
    <location>
        <begin position="250"/>
        <end position="268"/>
    </location>
</feature>
<dbReference type="EMBL" id="QUAJ01000041">
    <property type="protein sequence ID" value="REI39518.1"/>
    <property type="molecule type" value="Genomic_DNA"/>
</dbReference>
<sequence>MVKDPVCGMEVDPQKAKFIWKKDGETYYFCSKHCYEAFKNEDLDKNQIEITSANETEKCLIHIEGMSCGACAAKIEKNFKSQKGVRNVNVNLTTGKASIEYDPQEIGVSAFEKIVVDSGYTVKKPEKLSTLNLKVLGMDNPHCMGIVGSALDKLPGVVEKTLLPTEKAVIKYDPEVLDSSRIREIIKDVGYENFLDTESKDEEREAREKEIQSLKHKTSIAMILSLPLLYFAMGPHIGLPVSKFIDKNMGMIQLFITIPIMIVGYEFYTKGIRSVIKAKIANMDTLVAIGTGSAFFYSVWVMILGRYHELYFEVAGILIAFILLGRFLEAKAKGKTSEAIKKLMGLSAKTALVIREGAEIEIPIEEVIVGDLVLVKPGQKIPVDGEIIEGHSSIDESMITGESIPIEKVKGARVIGATINKTGSFKFKATKVGADTALAQIIKLVEEAQGSKAPIQKLADIISSYFVPVVVGIAIVSSTAWYFFGGITFALTIFVAVLIIACPCALGLATPTAIMVGTGKGAENGILFKNAESLQMAQKINTVVFDKTGTLTKGDPQVTDIIVLSERPQDELLLFAAIAEKNSEHPLGEAIVNHAKERKLKIVDPDKFNSITGKGIQVKYMDSLIHLGNKKLLEDNGIDYEPALENLQQLENEGKTAMLIAVDKKISGIIAVADTLKEYSAKAIQALNQIGVETIMITGDNRRTAEAIAKQVGIKRVMAEVLPQDKSDNIKKLQQDGKKVAMVGDGINDAPALTQADIGIAIGSGTDVAIESGDIILIKEDLRDVVVAMELSRYTMKKIKQNLFWAFFYNSLGLPLAAGALYPFTGFLLSPIFAGGAMAFSSVSVVSNSLLMKRWKSKVKEED</sequence>
<feature type="transmembrane region" description="Helical" evidence="10">
    <location>
        <begin position="280"/>
        <end position="304"/>
    </location>
</feature>
<dbReference type="InterPro" id="IPR036163">
    <property type="entry name" value="HMA_dom_sf"/>
</dbReference>
<evidence type="ECO:0000259" key="11">
    <source>
        <dbReference type="PROSITE" id="PS50846"/>
    </source>
</evidence>
<dbReference type="InterPro" id="IPR006121">
    <property type="entry name" value="HMA_dom"/>
</dbReference>
<dbReference type="SUPFAM" id="SSF55008">
    <property type="entry name" value="HMA, heavy metal-associated domain"/>
    <property type="match status" value="2"/>
</dbReference>
<dbReference type="InterPro" id="IPR007029">
    <property type="entry name" value="YHS_dom"/>
</dbReference>
<keyword evidence="6 10" id="KW-0067">ATP-binding</keyword>
<dbReference type="CDD" id="cd00371">
    <property type="entry name" value="HMA"/>
    <property type="match status" value="2"/>
</dbReference>
<evidence type="ECO:0000256" key="10">
    <source>
        <dbReference type="RuleBase" id="RU362081"/>
    </source>
</evidence>
<dbReference type="NCBIfam" id="TIGR01494">
    <property type="entry name" value="ATPase_P-type"/>
    <property type="match status" value="1"/>
</dbReference>
<keyword evidence="3 10" id="KW-0812">Transmembrane</keyword>
<dbReference type="Pfam" id="PF00702">
    <property type="entry name" value="Hydrolase"/>
    <property type="match status" value="1"/>
</dbReference>